<name>A0ACB7ETE6_NIBAL</name>
<evidence type="ECO:0000313" key="1">
    <source>
        <dbReference type="EMBL" id="KAG8005480.1"/>
    </source>
</evidence>
<dbReference type="Proteomes" id="UP000805704">
    <property type="component" value="Chromosome 22"/>
</dbReference>
<organism evidence="1 2">
    <name type="scientific">Nibea albiflora</name>
    <name type="common">Yellow drum</name>
    <name type="synonym">Corvina albiflora</name>
    <dbReference type="NCBI Taxonomy" id="240163"/>
    <lineage>
        <taxon>Eukaryota</taxon>
        <taxon>Metazoa</taxon>
        <taxon>Chordata</taxon>
        <taxon>Craniata</taxon>
        <taxon>Vertebrata</taxon>
        <taxon>Euteleostomi</taxon>
        <taxon>Actinopterygii</taxon>
        <taxon>Neopterygii</taxon>
        <taxon>Teleostei</taxon>
        <taxon>Neoteleostei</taxon>
        <taxon>Acanthomorphata</taxon>
        <taxon>Eupercaria</taxon>
        <taxon>Sciaenidae</taxon>
        <taxon>Nibea</taxon>
    </lineage>
</organism>
<comment type="caution">
    <text evidence="1">The sequence shown here is derived from an EMBL/GenBank/DDBJ whole genome shotgun (WGS) entry which is preliminary data.</text>
</comment>
<protein>
    <submittedName>
        <fullName evidence="1">NLR family CARD domain-containing protein 3</fullName>
    </submittedName>
</protein>
<accession>A0ACB7ETE6</accession>
<reference evidence="1" key="1">
    <citation type="submission" date="2020-04" db="EMBL/GenBank/DDBJ databases">
        <title>A chromosome-scale assembly and high-density genetic map of the yellow drum (Nibea albiflora) genome.</title>
        <authorList>
            <person name="Xu D."/>
            <person name="Zhang W."/>
            <person name="Chen R."/>
            <person name="Tan P."/>
            <person name="Wang L."/>
            <person name="Song H."/>
            <person name="Tian L."/>
            <person name="Zhu Q."/>
            <person name="Wang B."/>
        </authorList>
    </citation>
    <scope>NUCLEOTIDE SEQUENCE</scope>
    <source>
        <strain evidence="1">ZJHYS-2018</strain>
    </source>
</reference>
<gene>
    <name evidence="1" type="primary">NLRC3.53</name>
    <name evidence="1" type="ORF">GBF38_001312</name>
</gene>
<keyword evidence="2" id="KW-1185">Reference proteome</keyword>
<evidence type="ECO:0000313" key="2">
    <source>
        <dbReference type="Proteomes" id="UP000805704"/>
    </source>
</evidence>
<sequence length="1056" mass="119656">MVTVEELLAETLEHLDHRELKTFKWKLQVLDGFTQITKSQLDKADLLDTVNVMVQTYNKQAVEVAQKVLRKMGRLDLVENLSKRRSELQGDEIPAPDLQEKIKLYQRTLQSHLQNRFGCTQEGMTERTDEQCLSDIFTELFISAGGETHIYEQHEVVQIGMIKGRVAETERPIQPSDIFKSPTGKQKPIRTVLTTGVAGIGKTILVNKFVLDWAEQRTNQDVHLIFPFTFRELNLLKAEKFRLTELIHTCIWETKDMPDEELQDIFIKLQASGNRDFDKSEFKLLFVLDGLDESRLQLHLTPSEKPPTAFDVTKSTTVDVLLTALINGTLLPSSRVWITTRPAAANQIPRTFVNSITEVRGFTDSQRVEYFRKRFPDDNEASRIIPHIKASRSLFIMCHIPVFCWITASVLKNILKNRRQAELPKTLTEMYTEFLLFHIAQTKEKCGIKKSIEYIQSLAKLAFHQLMKDNQIFYKRDLKDSGINLHEASLYCGVFNEVPRWKRDNDKGEMFSFVHLSLQEYLAALHVVMSLINDNRNILSEPKVTLECLLTLCKRKSLNEVHEIALEKALQSPKGHLDLFLRFLLGLSLQTNQDLLTCLLKVTKGFSEDNRTIIRSIKKKIKENTDSPERSLNLFYCLNELKDDSLVEEIQQYLNSGSLSPDKLSPAHWSALVFILLSSEETLEVFDLKKYSASEEGLLRLLPVVKASNKVLLSNCNLSEDICEALASVLKSQSSQVKELDLSDNDLHDSGVKLLSAGLEDPHCALQTLRLSGCMVTEEGCTSLASALESNPSHLRELDLSYNHPGDSGAKLLTAGLNNPRWELKKLNLEYSGAQRLKQGLKKSINFASCFVHQTSVLLTLDENTAHEHLKLSTDDCTKVTAVKEAQPRRDHPERFNYWLQVLCSNGLTGRCYWEVEWEGRVYVAVTYGGIRRKGEGADGCLGANDHSWMLLCDDDGYTVRHDDRATPIRVPSSPASNRLAAFLDFPAGTLSFYKVTSDALVLLHTFQSTFTEPLYPAFGFGFESGVDSFGSSVSICEVEDDMFSYQLLTVEFTLG</sequence>
<proteinExistence type="predicted"/>
<dbReference type="EMBL" id="CM024810">
    <property type="protein sequence ID" value="KAG8005480.1"/>
    <property type="molecule type" value="Genomic_DNA"/>
</dbReference>